<evidence type="ECO:0000313" key="1">
    <source>
        <dbReference type="EMBL" id="MBK7274247.1"/>
    </source>
</evidence>
<dbReference type="EMBL" id="JADJIB010000005">
    <property type="protein sequence ID" value="MBK7274247.1"/>
    <property type="molecule type" value="Genomic_DNA"/>
</dbReference>
<proteinExistence type="predicted"/>
<comment type="caution">
    <text evidence="1">The sequence shown here is derived from an EMBL/GenBank/DDBJ whole genome shotgun (WGS) entry which is preliminary data.</text>
</comment>
<reference evidence="1 2" key="1">
    <citation type="submission" date="2020-10" db="EMBL/GenBank/DDBJ databases">
        <title>Connecting structure to function with the recovery of over 1000 high-quality activated sludge metagenome-assembled genomes encoding full-length rRNA genes using long-read sequencing.</title>
        <authorList>
            <person name="Singleton C.M."/>
            <person name="Petriglieri F."/>
            <person name="Kristensen J.M."/>
            <person name="Kirkegaard R.H."/>
            <person name="Michaelsen T.Y."/>
            <person name="Andersen M.H."/>
            <person name="Karst S.M."/>
            <person name="Dueholm M.S."/>
            <person name="Nielsen P.H."/>
            <person name="Albertsen M."/>
        </authorList>
    </citation>
    <scope>NUCLEOTIDE SEQUENCE [LARGE SCALE GENOMIC DNA]</scope>
    <source>
        <strain evidence="1">Ega_18-Q3-R5-49_MAXAC.001</strain>
    </source>
</reference>
<name>A0A935ILS6_9MICO</name>
<dbReference type="Gene3D" id="1.20.120.450">
    <property type="entry name" value="dinb family like domain"/>
    <property type="match status" value="1"/>
</dbReference>
<dbReference type="Proteomes" id="UP000726105">
    <property type="component" value="Unassembled WGS sequence"/>
</dbReference>
<dbReference type="AlphaFoldDB" id="A0A935ILS6"/>
<dbReference type="InterPro" id="IPR007061">
    <property type="entry name" value="MST-like"/>
</dbReference>
<dbReference type="Pfam" id="PF04978">
    <property type="entry name" value="MST"/>
    <property type="match status" value="1"/>
</dbReference>
<dbReference type="InterPro" id="IPR034660">
    <property type="entry name" value="DinB/YfiT-like"/>
</dbReference>
<protein>
    <submittedName>
        <fullName evidence="1">DinB family protein</fullName>
    </submittedName>
</protein>
<sequence>MSDDALQAAKSHLHHCLRRAREEVLPNLDGLDEYDVRRPMAPTGLNLLGLVKHLTFYEASYFGFVFGRPYPEPIPEVDENFHNADLMWVPVHETRDEVIDAYRRACRHADDTIEALPLSAVGRIPWWGTNDVPLFNVMTHMLGETRQHLGHMDLIRELLDGRIGKAVVPLTPGEETDFARRWRRTERAARVAGHRFVPEGFVAPRSLAHDAFRLEPLGPAYNSADHAAWMSSIEHIRATPGFPDGDWPPVTGMSLEENAADLTRHAHDFEIGRGFTFTVLDPSDGDGANVIGCVYLYPAADEHDVVVQSWVRADRAHLDTPLADAVAAWIESDWPWTNPDRPGR</sequence>
<dbReference type="SUPFAM" id="SSF109854">
    <property type="entry name" value="DinB/YfiT-like putative metalloenzymes"/>
    <property type="match status" value="1"/>
</dbReference>
<accession>A0A935ILS6</accession>
<organism evidence="1 2">
    <name type="scientific">Candidatus Phosphoribacter hodrii</name>
    <dbReference type="NCBI Taxonomy" id="2953743"/>
    <lineage>
        <taxon>Bacteria</taxon>
        <taxon>Bacillati</taxon>
        <taxon>Actinomycetota</taxon>
        <taxon>Actinomycetes</taxon>
        <taxon>Micrococcales</taxon>
        <taxon>Dermatophilaceae</taxon>
        <taxon>Candidatus Phosphoribacter</taxon>
    </lineage>
</organism>
<evidence type="ECO:0000313" key="2">
    <source>
        <dbReference type="Proteomes" id="UP000726105"/>
    </source>
</evidence>
<gene>
    <name evidence="1" type="ORF">IPI13_14135</name>
</gene>